<gene>
    <name evidence="4" type="ORF">Q5741_02610</name>
</gene>
<feature type="domain" description="DUF1541" evidence="3">
    <location>
        <begin position="143"/>
        <end position="193"/>
    </location>
</feature>
<dbReference type="Proteomes" id="UP001240171">
    <property type="component" value="Unassembled WGS sequence"/>
</dbReference>
<feature type="region of interest" description="Disordered" evidence="1">
    <location>
        <begin position="20"/>
        <end position="67"/>
    </location>
</feature>
<evidence type="ECO:0000259" key="3">
    <source>
        <dbReference type="Pfam" id="PF07563"/>
    </source>
</evidence>
<sequence length="200" mass="20529">MKKQLAAVGITAMIALSGCGAQSDDASSTAATAPSSSQGSSSQDSSTTGSGGSMGMEHNGSPEVPANLKEAANPKFKVGNKALIEADHMPGMKGAVGTITGAYDTTAYVVTYTPTTGGEPVKHHKWVIQQEIQGAGDEPFPTGASVVLEADHMPGMKGASATIESAERTTVYMLDYTPTTGGEPVKNHKWVTESELTAPK</sequence>
<keyword evidence="5" id="KW-1185">Reference proteome</keyword>
<feature type="chain" id="PRO_5047217842" evidence="2">
    <location>
        <begin position="24"/>
        <end position="200"/>
    </location>
</feature>
<reference evidence="4 5" key="1">
    <citation type="submission" date="2023-07" db="EMBL/GenBank/DDBJ databases">
        <title>Paenibacillus sp. JX-17 nov. isolated from soil.</title>
        <authorList>
            <person name="Wan Y."/>
            <person name="Liu B."/>
        </authorList>
    </citation>
    <scope>NUCLEOTIDE SEQUENCE [LARGE SCALE GENOMIC DNA]</scope>
    <source>
        <strain evidence="4 5">JX-17</strain>
    </source>
</reference>
<dbReference type="RefSeq" id="WP_305022476.1">
    <property type="nucleotide sequence ID" value="NZ_JAUQTB010000001.1"/>
</dbReference>
<evidence type="ECO:0000256" key="2">
    <source>
        <dbReference type="SAM" id="SignalP"/>
    </source>
</evidence>
<feature type="signal peptide" evidence="2">
    <location>
        <begin position="1"/>
        <end position="23"/>
    </location>
</feature>
<protein>
    <submittedName>
        <fullName evidence="4">YdhK family protein</fullName>
    </submittedName>
</protein>
<evidence type="ECO:0000256" key="1">
    <source>
        <dbReference type="SAM" id="MobiDB-lite"/>
    </source>
</evidence>
<dbReference type="Pfam" id="PF07563">
    <property type="entry name" value="DUF1541"/>
    <property type="match status" value="2"/>
</dbReference>
<dbReference type="PROSITE" id="PS51257">
    <property type="entry name" value="PROKAR_LIPOPROTEIN"/>
    <property type="match status" value="1"/>
</dbReference>
<feature type="domain" description="DUF1541" evidence="3">
    <location>
        <begin position="78"/>
        <end position="129"/>
    </location>
</feature>
<name>A0ABT9C9G4_9BACL</name>
<organism evidence="4 5">
    <name type="scientific">Paenibacillus lacisoli</name>
    <dbReference type="NCBI Taxonomy" id="3064525"/>
    <lineage>
        <taxon>Bacteria</taxon>
        <taxon>Bacillati</taxon>
        <taxon>Bacillota</taxon>
        <taxon>Bacilli</taxon>
        <taxon>Bacillales</taxon>
        <taxon>Paenibacillaceae</taxon>
        <taxon>Paenibacillus</taxon>
    </lineage>
</organism>
<dbReference type="EMBL" id="JAUQTB010000001">
    <property type="protein sequence ID" value="MDO7905304.1"/>
    <property type="molecule type" value="Genomic_DNA"/>
</dbReference>
<dbReference type="InterPro" id="IPR011438">
    <property type="entry name" value="DUF1541"/>
</dbReference>
<evidence type="ECO:0000313" key="5">
    <source>
        <dbReference type="Proteomes" id="UP001240171"/>
    </source>
</evidence>
<evidence type="ECO:0000313" key="4">
    <source>
        <dbReference type="EMBL" id="MDO7905304.1"/>
    </source>
</evidence>
<feature type="compositionally biased region" description="Low complexity" evidence="1">
    <location>
        <begin position="20"/>
        <end position="48"/>
    </location>
</feature>
<keyword evidence="2" id="KW-0732">Signal</keyword>
<accession>A0ABT9C9G4</accession>
<comment type="caution">
    <text evidence="4">The sequence shown here is derived from an EMBL/GenBank/DDBJ whole genome shotgun (WGS) entry which is preliminary data.</text>
</comment>
<proteinExistence type="predicted"/>
<dbReference type="Gene3D" id="2.30.30.1210">
    <property type="entry name" value="Domain of unknown function DUF1541"/>
    <property type="match status" value="1"/>
</dbReference>